<gene>
    <name evidence="2" type="ORF">XM38_001050</name>
</gene>
<feature type="region of interest" description="Disordered" evidence="1">
    <location>
        <begin position="1"/>
        <end position="24"/>
    </location>
</feature>
<dbReference type="AlphaFoldDB" id="A0A1Z3HFV5"/>
<evidence type="ECO:0000313" key="3">
    <source>
        <dbReference type="Proteomes" id="UP000191901"/>
    </source>
</evidence>
<sequence length="40" mass="4286">MAPSSLQETGDFPSRMTSGELRTGQVSIIQQAAYPSSDKL</sequence>
<evidence type="ECO:0000313" key="2">
    <source>
        <dbReference type="EMBL" id="ASC69179.1"/>
    </source>
</evidence>
<dbReference type="KEGG" id="hhg:XM38_001050"/>
<dbReference type="EMBL" id="CP021983">
    <property type="protein sequence ID" value="ASC69179.1"/>
    <property type="molecule type" value="Genomic_DNA"/>
</dbReference>
<reference evidence="2 3" key="1">
    <citation type="journal article" date="2016" name="Biochim. Biophys. Acta">
        <title>Characterization of red-shifted phycobilisomes isolated from the chlorophyll f-containing cyanobacterium Halomicronema hongdechloris.</title>
        <authorList>
            <person name="Li Y."/>
            <person name="Lin Y."/>
            <person name="Garvey C.J."/>
            <person name="Birch D."/>
            <person name="Corkery R.W."/>
            <person name="Loughlin P.C."/>
            <person name="Scheer H."/>
            <person name="Willows R.D."/>
            <person name="Chen M."/>
        </authorList>
    </citation>
    <scope>NUCLEOTIDE SEQUENCE [LARGE SCALE GENOMIC DNA]</scope>
    <source>
        <strain evidence="2 3">C2206</strain>
    </source>
</reference>
<proteinExistence type="predicted"/>
<keyword evidence="3" id="KW-1185">Reference proteome</keyword>
<accession>A0A1Z3HFV5</accession>
<protein>
    <submittedName>
        <fullName evidence="2">Uncharacterized protein</fullName>
    </submittedName>
</protein>
<name>A0A1Z3HFV5_9CYAN</name>
<evidence type="ECO:0000256" key="1">
    <source>
        <dbReference type="SAM" id="MobiDB-lite"/>
    </source>
</evidence>
<organism evidence="2 3">
    <name type="scientific">Halomicronema hongdechloris C2206</name>
    <dbReference type="NCBI Taxonomy" id="1641165"/>
    <lineage>
        <taxon>Bacteria</taxon>
        <taxon>Bacillati</taxon>
        <taxon>Cyanobacteriota</taxon>
        <taxon>Cyanophyceae</taxon>
        <taxon>Nodosilineales</taxon>
        <taxon>Nodosilineaceae</taxon>
        <taxon>Halomicronema</taxon>
    </lineage>
</organism>
<dbReference type="Proteomes" id="UP000191901">
    <property type="component" value="Chromosome"/>
</dbReference>